<name>A0ABY5YD52_9FLAO</name>
<proteinExistence type="predicted"/>
<evidence type="ECO:0000313" key="2">
    <source>
        <dbReference type="Proteomes" id="UP001059209"/>
    </source>
</evidence>
<gene>
    <name evidence="1" type="ORF">NYZ99_08445</name>
</gene>
<evidence type="ECO:0000313" key="1">
    <source>
        <dbReference type="EMBL" id="UWX56252.1"/>
    </source>
</evidence>
<keyword evidence="2" id="KW-1185">Reference proteome</keyword>
<dbReference type="Proteomes" id="UP001059209">
    <property type="component" value="Chromosome"/>
</dbReference>
<reference evidence="1" key="1">
    <citation type="submission" date="2022-09" db="EMBL/GenBank/DDBJ databases">
        <title>Maribacter litopenaei sp. nov., isolated from the intestinal tract of the Pacific White Shrimp, Litopenaeus vannamei.</title>
        <authorList>
            <person name="Kim S.Y."/>
            <person name="Hwang C.Y."/>
        </authorList>
    </citation>
    <scope>NUCLEOTIDE SEQUENCE</scope>
    <source>
        <strain evidence="1">HL-LV01</strain>
    </source>
</reference>
<accession>A0ABY5YD52</accession>
<dbReference type="EMBL" id="CP104205">
    <property type="protein sequence ID" value="UWX56252.1"/>
    <property type="molecule type" value="Genomic_DNA"/>
</dbReference>
<dbReference type="RefSeq" id="WP_260574848.1">
    <property type="nucleotide sequence ID" value="NZ_CP104205.1"/>
</dbReference>
<organism evidence="1 2">
    <name type="scientific">Maribacter litopenaei</name>
    <dbReference type="NCBI Taxonomy" id="2976127"/>
    <lineage>
        <taxon>Bacteria</taxon>
        <taxon>Pseudomonadati</taxon>
        <taxon>Bacteroidota</taxon>
        <taxon>Flavobacteriia</taxon>
        <taxon>Flavobacteriales</taxon>
        <taxon>Flavobacteriaceae</taxon>
        <taxon>Maribacter</taxon>
    </lineage>
</organism>
<sequence length="83" mass="9328">MNELKIKFKKVVGLSDYQLSDSEFSKIGRLIQALPKSGRTIASLQKIVTIVTGEELFIIKESYDNSDINNLIDQIIDTLKNPS</sequence>
<protein>
    <submittedName>
        <fullName evidence="1">Uncharacterized protein</fullName>
    </submittedName>
</protein>